<keyword evidence="6" id="KW-0547">Nucleotide-binding</keyword>
<dbReference type="InterPro" id="IPR042024">
    <property type="entry name" value="D-XK_euk"/>
</dbReference>
<protein>
    <recommendedName>
        <fullName evidence="6">Xylulose kinase</fullName>
        <ecNumber evidence="6">2.7.1.17</ecNumber>
    </recommendedName>
</protein>
<evidence type="ECO:0000313" key="10">
    <source>
        <dbReference type="EMBL" id="TYJ55824.1"/>
    </source>
</evidence>
<evidence type="ECO:0000259" key="9">
    <source>
        <dbReference type="Pfam" id="PF02782"/>
    </source>
</evidence>
<reference evidence="10 11" key="1">
    <citation type="submission" date="2017-05" db="EMBL/GenBank/DDBJ databases">
        <title>The Genome Sequence of Tsuchiyaea wingfieldii DSM 27421.</title>
        <authorList>
            <person name="Cuomo C."/>
            <person name="Passer A."/>
            <person name="Billmyre B."/>
            <person name="Heitman J."/>
        </authorList>
    </citation>
    <scope>NUCLEOTIDE SEQUENCE [LARGE SCALE GENOMIC DNA]</scope>
    <source>
        <strain evidence="10 11">DSM 27421</strain>
    </source>
</reference>
<evidence type="ECO:0000256" key="4">
    <source>
        <dbReference type="ARBA" id="ARBA00022777"/>
    </source>
</evidence>
<keyword evidence="3 6" id="KW-0808">Transferase</keyword>
<name>A0A5D3AZ98_9TREE</name>
<gene>
    <name evidence="10" type="ORF">B9479_003476</name>
</gene>
<dbReference type="GO" id="GO:0005997">
    <property type="term" value="P:xylulose metabolic process"/>
    <property type="evidence" value="ECO:0007669"/>
    <property type="project" value="TreeGrafter"/>
</dbReference>
<evidence type="ECO:0000256" key="2">
    <source>
        <dbReference type="ARBA" id="ARBA00022629"/>
    </source>
</evidence>
<feature type="domain" description="Carbohydrate kinase FGGY N-terminal" evidence="8">
    <location>
        <begin position="131"/>
        <end position="290"/>
    </location>
</feature>
<dbReference type="CDD" id="cd07776">
    <property type="entry name" value="ASKHA_NBD_FGGY_SpXK-like"/>
    <property type="match status" value="1"/>
</dbReference>
<dbReference type="Pfam" id="PF02782">
    <property type="entry name" value="FGGY_C"/>
    <property type="match status" value="1"/>
</dbReference>
<keyword evidence="11" id="KW-1185">Reference proteome</keyword>
<keyword evidence="6" id="KW-0067">ATP-binding</keyword>
<dbReference type="GO" id="GO:0005829">
    <property type="term" value="C:cytosol"/>
    <property type="evidence" value="ECO:0007669"/>
    <property type="project" value="TreeGrafter"/>
</dbReference>
<comment type="caution">
    <text evidence="10">The sequence shown here is derived from an EMBL/GenBank/DDBJ whole genome shotgun (WGS) entry which is preliminary data.</text>
</comment>
<dbReference type="PANTHER" id="PTHR10196:SF57">
    <property type="entry name" value="XYLULOSE KINASE"/>
    <property type="match status" value="1"/>
</dbReference>
<comment type="function">
    <text evidence="6">Highly specific D-xylulose kinase which participates in the catabolism of xylose. Xylose is a major component of hemicelluloses such as xylan. Most fungi utilize D-xylose via three enzymatic reactions, xylose reductase (XR), xylitol dehydrogenase (XDH), and xylulokinase, to form xylulose 5-phosphate, which enters pentose phosphate pathway.</text>
</comment>
<comment type="similarity">
    <text evidence="1 6">Belongs to the FGGY kinase family.</text>
</comment>
<dbReference type="SUPFAM" id="SSF53067">
    <property type="entry name" value="Actin-like ATPase domain"/>
    <property type="match status" value="2"/>
</dbReference>
<dbReference type="Proteomes" id="UP000322245">
    <property type="component" value="Unassembled WGS sequence"/>
</dbReference>
<dbReference type="AlphaFoldDB" id="A0A5D3AZ98"/>
<dbReference type="FunFam" id="3.30.420.40:FF:000275">
    <property type="entry name" value="Putative xylulokinase"/>
    <property type="match status" value="1"/>
</dbReference>
<sequence length="658" mass="71922">MPPLFLGLDASTQSLKASLLSLNLDIIDECAVHFDTDLPAYNTRGGVLFGPDGEVNSPVMMYVDAIDLLFERIKHKAWAVADIKGVAAAGQQHASVYWNRSSTHILSSVDPSNSLTSQLRDAFSRMLVPNWQDSSTTAECLALEAAVGGPQALAEITGSRAHQRFTGPQIMRFRTREPEAYARTARISLVSSAITTLLCLDGEIKGIDESDACGMNLWAMNRKERGWSEKLLEVVGGGAEGAEELARKLGRVETDGGRVVGQIGRWFVERYGFSPDCAVFPGTGDNPATFLSLTLRESEGLISLGTSDVVLISTNTYHPDAEHHAFFHPAQIAPPSEQETEERSGSEPLRYFNMVVYKNGSLTRQHVRDVYFNKSWDKFNAAIEQLRPKQVTDLPASAAFWWLLPDIVPQDAHGTYKYTTSPSPSPAPNPFFEPPSASATAVRVQNFPDVRQEALALLSTQLLSYRARSSSILSDGGGGASLASTPALERPAPRVGRMYATGGASKNKTILGLLADVMNTKVCRNVEYSYEDKTGTGTGEGGWAWRDAEWNACSVGVAFKARWGWARAHAQTEEGRWISFDRVIQECRAERRKLRSACEASGGGGEKGGEKEGEEGLEEEGIRVVAQPGEGARAYERRIEWWKGLERRALEDQAADGL</sequence>
<dbReference type="FunFam" id="3.30.420.40:FF:000311">
    <property type="entry name" value="Xylulokinase, putative"/>
    <property type="match status" value="1"/>
</dbReference>
<comment type="catalytic activity">
    <reaction evidence="5 6">
        <text>D-xylulose + ATP = D-xylulose 5-phosphate + ADP + H(+)</text>
        <dbReference type="Rhea" id="RHEA:10964"/>
        <dbReference type="ChEBI" id="CHEBI:15378"/>
        <dbReference type="ChEBI" id="CHEBI:17140"/>
        <dbReference type="ChEBI" id="CHEBI:30616"/>
        <dbReference type="ChEBI" id="CHEBI:57737"/>
        <dbReference type="ChEBI" id="CHEBI:456216"/>
        <dbReference type="EC" id="2.7.1.17"/>
    </reaction>
</comment>
<evidence type="ECO:0000313" key="11">
    <source>
        <dbReference type="Proteomes" id="UP000322245"/>
    </source>
</evidence>
<keyword evidence="4 6" id="KW-0418">Kinase</keyword>
<dbReference type="GO" id="GO:0042732">
    <property type="term" value="P:D-xylose metabolic process"/>
    <property type="evidence" value="ECO:0007669"/>
    <property type="project" value="UniProtKB-UniRule"/>
</dbReference>
<evidence type="ECO:0000259" key="8">
    <source>
        <dbReference type="Pfam" id="PF00370"/>
    </source>
</evidence>
<dbReference type="InterPro" id="IPR043129">
    <property type="entry name" value="ATPase_NBD"/>
</dbReference>
<dbReference type="PANTHER" id="PTHR10196">
    <property type="entry name" value="SUGAR KINASE"/>
    <property type="match status" value="1"/>
</dbReference>
<evidence type="ECO:0000256" key="1">
    <source>
        <dbReference type="ARBA" id="ARBA00009156"/>
    </source>
</evidence>
<keyword evidence="2 6" id="KW-0859">Xylose metabolism</keyword>
<evidence type="ECO:0000256" key="5">
    <source>
        <dbReference type="ARBA" id="ARBA00048885"/>
    </source>
</evidence>
<dbReference type="EC" id="2.7.1.17" evidence="6"/>
<evidence type="ECO:0000256" key="7">
    <source>
        <dbReference type="SAM" id="MobiDB-lite"/>
    </source>
</evidence>
<dbReference type="InterPro" id="IPR018485">
    <property type="entry name" value="FGGY_C"/>
</dbReference>
<evidence type="ECO:0000256" key="3">
    <source>
        <dbReference type="ARBA" id="ARBA00022679"/>
    </source>
</evidence>
<dbReference type="Pfam" id="PF00370">
    <property type="entry name" value="FGGY_N"/>
    <property type="match status" value="1"/>
</dbReference>
<organism evidence="10 11">
    <name type="scientific">Cryptococcus floricola</name>
    <dbReference type="NCBI Taxonomy" id="2591691"/>
    <lineage>
        <taxon>Eukaryota</taxon>
        <taxon>Fungi</taxon>
        <taxon>Dikarya</taxon>
        <taxon>Basidiomycota</taxon>
        <taxon>Agaricomycotina</taxon>
        <taxon>Tremellomycetes</taxon>
        <taxon>Tremellales</taxon>
        <taxon>Cryptococcaceae</taxon>
        <taxon>Cryptococcus</taxon>
    </lineage>
</organism>
<proteinExistence type="inferred from homology"/>
<dbReference type="EMBL" id="NIDF01000033">
    <property type="protein sequence ID" value="TYJ55824.1"/>
    <property type="molecule type" value="Genomic_DNA"/>
</dbReference>
<dbReference type="GO" id="GO:0004856">
    <property type="term" value="F:D-xylulokinase activity"/>
    <property type="evidence" value="ECO:0007669"/>
    <property type="project" value="UniProtKB-UniRule"/>
</dbReference>
<dbReference type="InterPro" id="IPR018484">
    <property type="entry name" value="FGGY_N"/>
</dbReference>
<dbReference type="Gene3D" id="3.30.420.40">
    <property type="match status" value="2"/>
</dbReference>
<feature type="region of interest" description="Disordered" evidence="7">
    <location>
        <begin position="598"/>
        <end position="623"/>
    </location>
</feature>
<evidence type="ECO:0000256" key="6">
    <source>
        <dbReference type="RuleBase" id="RU367058"/>
    </source>
</evidence>
<keyword evidence="6" id="KW-0119">Carbohydrate metabolism</keyword>
<dbReference type="GO" id="GO:0005524">
    <property type="term" value="F:ATP binding"/>
    <property type="evidence" value="ECO:0007669"/>
    <property type="project" value="UniProtKB-UniRule"/>
</dbReference>
<accession>A0A5D3AZ98</accession>
<feature type="domain" description="Carbohydrate kinase FGGY C-terminal" evidence="9">
    <location>
        <begin position="301"/>
        <end position="523"/>
    </location>
</feature>